<dbReference type="Gene3D" id="3.10.450.50">
    <property type="match status" value="1"/>
</dbReference>
<dbReference type="Proteomes" id="UP000277952">
    <property type="component" value="Unassembled WGS sequence"/>
</dbReference>
<accession>A0A2S4I5S1</accession>
<dbReference type="Pfam" id="PF12680">
    <property type="entry name" value="SnoaL_2"/>
    <property type="match status" value="1"/>
</dbReference>
<dbReference type="InterPro" id="IPR037401">
    <property type="entry name" value="SnoaL-like"/>
</dbReference>
<evidence type="ECO:0000259" key="1">
    <source>
        <dbReference type="Pfam" id="PF12680"/>
    </source>
</evidence>
<evidence type="ECO:0000313" key="2">
    <source>
        <dbReference type="EMBL" id="RML49772.1"/>
    </source>
</evidence>
<comment type="caution">
    <text evidence="2">The sequence shown here is derived from an EMBL/GenBank/DDBJ whole genome shotgun (WGS) entry which is preliminary data.</text>
</comment>
<organism evidence="2 3">
    <name type="scientific">Pseudomonas amygdali pv. morsprunorum</name>
    <dbReference type="NCBI Taxonomy" id="129138"/>
    <lineage>
        <taxon>Bacteria</taxon>
        <taxon>Pseudomonadati</taxon>
        <taxon>Pseudomonadota</taxon>
        <taxon>Gammaproteobacteria</taxon>
        <taxon>Pseudomonadales</taxon>
        <taxon>Pseudomonadaceae</taxon>
        <taxon>Pseudomonas</taxon>
        <taxon>Pseudomonas amygdali</taxon>
    </lineage>
</organism>
<dbReference type="SUPFAM" id="SSF54427">
    <property type="entry name" value="NTF2-like"/>
    <property type="match status" value="1"/>
</dbReference>
<gene>
    <name evidence="2" type="ORF">ALQ94_04573</name>
</gene>
<sequence length="183" mass="20783">MRHQVLLWKMKIATPAPDASGGFSSPARTVVRRKSSAISRKISMNKLHSNREILRALYKDPTRITEFADTDIVLHKADQGAGGGLSIAIGKDAVLSHEINLLRRTRQTLYMDVHDIIANDHFGSVVGDLRARCEGRRIIMPFCGLWRFRDGKIIEHWENVYDVRALGNFMNGKEPVINQWLYS</sequence>
<protein>
    <recommendedName>
        <fullName evidence="1">SnoaL-like domain-containing protein</fullName>
    </recommendedName>
</protein>
<proteinExistence type="predicted"/>
<dbReference type="AlphaFoldDB" id="A0A2S4I5S1"/>
<dbReference type="InterPro" id="IPR032710">
    <property type="entry name" value="NTF2-like_dom_sf"/>
</dbReference>
<reference evidence="2 3" key="1">
    <citation type="submission" date="2018-08" db="EMBL/GenBank/DDBJ databases">
        <title>Recombination of ecologically and evolutionarily significant loci maintains genetic cohesion in the Pseudomonas syringae species complex.</title>
        <authorList>
            <person name="Dillon M."/>
            <person name="Thakur S."/>
            <person name="Almeida R.N.D."/>
            <person name="Weir B.S."/>
            <person name="Guttman D.S."/>
        </authorList>
    </citation>
    <scope>NUCLEOTIDE SEQUENCE [LARGE SCALE GENOMIC DNA]</scope>
    <source>
        <strain evidence="2 3">19322</strain>
    </source>
</reference>
<evidence type="ECO:0000313" key="3">
    <source>
        <dbReference type="Proteomes" id="UP000277952"/>
    </source>
</evidence>
<feature type="domain" description="SnoaL-like" evidence="1">
    <location>
        <begin position="59"/>
        <end position="156"/>
    </location>
</feature>
<name>A0A2S4I5S1_PSEA0</name>
<dbReference type="EMBL" id="RBNS01000266">
    <property type="protein sequence ID" value="RML49772.1"/>
    <property type="molecule type" value="Genomic_DNA"/>
</dbReference>